<gene>
    <name evidence="1" type="ORF">OLEA9_A017780</name>
</gene>
<accession>A0A8S0PV04</accession>
<organism evidence="1 2">
    <name type="scientific">Olea europaea subsp. europaea</name>
    <dbReference type="NCBI Taxonomy" id="158383"/>
    <lineage>
        <taxon>Eukaryota</taxon>
        <taxon>Viridiplantae</taxon>
        <taxon>Streptophyta</taxon>
        <taxon>Embryophyta</taxon>
        <taxon>Tracheophyta</taxon>
        <taxon>Spermatophyta</taxon>
        <taxon>Magnoliopsida</taxon>
        <taxon>eudicotyledons</taxon>
        <taxon>Gunneridae</taxon>
        <taxon>Pentapetalae</taxon>
        <taxon>asterids</taxon>
        <taxon>lamiids</taxon>
        <taxon>Lamiales</taxon>
        <taxon>Oleaceae</taxon>
        <taxon>Oleeae</taxon>
        <taxon>Olea</taxon>
    </lineage>
</organism>
<dbReference type="Proteomes" id="UP000594638">
    <property type="component" value="Unassembled WGS sequence"/>
</dbReference>
<proteinExistence type="predicted"/>
<comment type="caution">
    <text evidence="1">The sequence shown here is derived from an EMBL/GenBank/DDBJ whole genome shotgun (WGS) entry which is preliminary data.</text>
</comment>
<dbReference type="Gramene" id="OE9A017780T1">
    <property type="protein sequence ID" value="OE9A017780C1"/>
    <property type="gene ID" value="OE9A017780"/>
</dbReference>
<evidence type="ECO:0000313" key="1">
    <source>
        <dbReference type="EMBL" id="CAA2955405.1"/>
    </source>
</evidence>
<sequence>MSETAWAVAGMQPDFQTFLGNFWDTAMTGKRPGHGRDVMSRTRQGQSLIVRHFLAIFGTRCASHVRDALWSRQGRSLIFRQFWVVSGTPCAGHVQDAIGTYPDFQVFLGISGIRCAGHVQLAAGTHLDFQVFLRNFLDTVYRQCSGRVGATAGMQPDFQAFVGSFWDTVCRPCSGRGRDADHVQDASWTRCVGNRSSKLNTFLIAPYKFVRLDLLLKDLYKGEGSKLRTSSYECPYLKY</sequence>
<evidence type="ECO:0000313" key="2">
    <source>
        <dbReference type="Proteomes" id="UP000594638"/>
    </source>
</evidence>
<dbReference type="EMBL" id="CACTIH010000149">
    <property type="protein sequence ID" value="CAA2955405.1"/>
    <property type="molecule type" value="Genomic_DNA"/>
</dbReference>
<keyword evidence="2" id="KW-1185">Reference proteome</keyword>
<protein>
    <submittedName>
        <fullName evidence="1">Uncharacterized protein</fullName>
    </submittedName>
</protein>
<name>A0A8S0PV04_OLEEU</name>
<dbReference type="AlphaFoldDB" id="A0A8S0PV04"/>
<reference evidence="1 2" key="1">
    <citation type="submission" date="2019-12" db="EMBL/GenBank/DDBJ databases">
        <authorList>
            <person name="Alioto T."/>
            <person name="Alioto T."/>
            <person name="Gomez Garrido J."/>
        </authorList>
    </citation>
    <scope>NUCLEOTIDE SEQUENCE [LARGE SCALE GENOMIC DNA]</scope>
</reference>